<evidence type="ECO:0000256" key="2">
    <source>
        <dbReference type="ARBA" id="ARBA00022801"/>
    </source>
</evidence>
<evidence type="ECO:0000256" key="3">
    <source>
        <dbReference type="SAM" id="Phobius"/>
    </source>
</evidence>
<feature type="transmembrane region" description="Helical" evidence="3">
    <location>
        <begin position="173"/>
        <end position="193"/>
    </location>
</feature>
<keyword evidence="2 4" id="KW-0378">Hydrolase</keyword>
<evidence type="ECO:0000256" key="1">
    <source>
        <dbReference type="ARBA" id="ARBA00010088"/>
    </source>
</evidence>
<keyword evidence="3" id="KW-1133">Transmembrane helix</keyword>
<dbReference type="EMBL" id="AP020695">
    <property type="protein sequence ID" value="BBN68273.1"/>
    <property type="molecule type" value="Genomic_DNA"/>
</dbReference>
<dbReference type="PANTHER" id="PTHR43248">
    <property type="entry name" value="2-SUCCINYL-6-HYDROXY-2,4-CYCLOHEXADIENE-1-CARBOXYLATE SYNTHASE"/>
    <property type="match status" value="1"/>
</dbReference>
<accession>A0A5H2XJ89</accession>
<dbReference type="SUPFAM" id="SSF53474">
    <property type="entry name" value="alpha/beta-Hydrolases"/>
    <property type="match status" value="1"/>
</dbReference>
<reference evidence="4" key="1">
    <citation type="journal article" date="2019" name="Science">
        <title>Mutation of a bHLH transcription factor allowed almond domestication.</title>
        <authorList>
            <person name="Sanchez-Perez R."/>
            <person name="Pavan S."/>
            <person name="Mazzeo R."/>
            <person name="Moldovan C."/>
            <person name="Aiese Cigliano R."/>
            <person name="Del Cueto J."/>
            <person name="Ricciardi F."/>
            <person name="Lotti C."/>
            <person name="Ricciardi L."/>
            <person name="Dicenta F."/>
            <person name="Lopez-Marques R.L."/>
            <person name="Lindberg Moller B."/>
        </authorList>
    </citation>
    <scope>NUCLEOTIDE SEQUENCE</scope>
</reference>
<dbReference type="GO" id="GO:0016787">
    <property type="term" value="F:hydrolase activity"/>
    <property type="evidence" value="ECO:0007669"/>
    <property type="project" value="UniProtKB-KW"/>
</dbReference>
<name>A0A5H2XJ89_PRUDU</name>
<keyword evidence="3" id="KW-0812">Transmembrane</keyword>
<sequence>YERGGNLTVKRDEVGRVTRGMNQSASSFCLWLYQRCPSNLLKDSFVHSPNPPPSSKTLIPCTSSYGSTRRLSLSKFTSSRPPNFPVLLPRGVPPEITSPAGATRFSFSWKRSKLRRRLRVQHYIKMVKDIDEACEEESNEMPDIPSTIPFLMSQSCDTKDIEAALPHNQVDPIVASFSGGAVGVISALMLIVLSNKRRKGATTAMELFAQASKQHDSFLFHHHGPDPRKQTGNHGRSAEIEGLNPPHDLVKAAQDLAHLVKSQGWAWLNVVLGHSMGGKVALQFAESCARGHYGGSAMLPKQAVVSFPDTIWLWVLDSVSEVIRENSDREDEKVLSNDEIDSHPPQPTKWLVDHMIELGFSKSLSEWIGTNLKKQGDHETWAFNLDGVGQMFKSLPEKSHWHMLEQPPKDMEIAVARAENSDH</sequence>
<dbReference type="InterPro" id="IPR029058">
    <property type="entry name" value="AB_hydrolase_fold"/>
</dbReference>
<gene>
    <name evidence="4" type="ORF">Prudu_358S000200</name>
</gene>
<dbReference type="InterPro" id="IPR051601">
    <property type="entry name" value="Serine_prot/Carboxylest_S33"/>
</dbReference>
<evidence type="ECO:0000313" key="4">
    <source>
        <dbReference type="EMBL" id="BBN68273.1"/>
    </source>
</evidence>
<dbReference type="AlphaFoldDB" id="A0A5H2XJ89"/>
<comment type="similarity">
    <text evidence="1">Belongs to the peptidase S33 family.</text>
</comment>
<protein>
    <submittedName>
        <fullName evidence="4">Alpha/beta-Hydrolases superfamily protein</fullName>
    </submittedName>
</protein>
<dbReference type="Gene3D" id="3.40.50.1820">
    <property type="entry name" value="alpha/beta hydrolase"/>
    <property type="match status" value="1"/>
</dbReference>
<feature type="non-terminal residue" evidence="4">
    <location>
        <position position="1"/>
    </location>
</feature>
<organism evidence="4">
    <name type="scientific">Prunus dulcis</name>
    <name type="common">Almond</name>
    <name type="synonym">Amygdalus dulcis</name>
    <dbReference type="NCBI Taxonomy" id="3755"/>
    <lineage>
        <taxon>Eukaryota</taxon>
        <taxon>Viridiplantae</taxon>
        <taxon>Streptophyta</taxon>
        <taxon>Embryophyta</taxon>
        <taxon>Tracheophyta</taxon>
        <taxon>Spermatophyta</taxon>
        <taxon>Magnoliopsida</taxon>
        <taxon>eudicotyledons</taxon>
        <taxon>Gunneridae</taxon>
        <taxon>Pentapetalae</taxon>
        <taxon>rosids</taxon>
        <taxon>fabids</taxon>
        <taxon>Rosales</taxon>
        <taxon>Rosaceae</taxon>
        <taxon>Amygdaloideae</taxon>
        <taxon>Amygdaleae</taxon>
        <taxon>Prunus</taxon>
    </lineage>
</organism>
<keyword evidence="3" id="KW-0472">Membrane</keyword>
<dbReference type="PANTHER" id="PTHR43248:SF3">
    <property type="entry name" value="AB HYDROLASE-1 DOMAIN-CONTAINING PROTEIN"/>
    <property type="match status" value="1"/>
</dbReference>
<proteinExistence type="inferred from homology"/>